<reference evidence="3 4" key="1">
    <citation type="submission" date="2018-09" db="EMBL/GenBank/DDBJ databases">
        <authorList>
            <person name="Le Fleche-Mateos A."/>
        </authorList>
    </citation>
    <scope>NUCLEOTIDE SEQUENCE [LARGE SCALE GENOMIC DNA]</scope>
    <source>
        <strain evidence="3 4">DSM 27399</strain>
    </source>
</reference>
<protein>
    <recommendedName>
        <fullName evidence="2">Bacterial Ig-like domain-containing protein</fullName>
    </recommendedName>
</protein>
<accession>A0A419NC11</accession>
<comment type="caution">
    <text evidence="3">The sequence shown here is derived from an EMBL/GenBank/DDBJ whole genome shotgun (WGS) entry which is preliminary data.</text>
</comment>
<dbReference type="AlphaFoldDB" id="A0A419NC11"/>
<dbReference type="Proteomes" id="UP000284908">
    <property type="component" value="Unassembled WGS sequence"/>
</dbReference>
<evidence type="ECO:0000313" key="4">
    <source>
        <dbReference type="Proteomes" id="UP000284908"/>
    </source>
</evidence>
<dbReference type="EMBL" id="RAHH01000006">
    <property type="protein sequence ID" value="RJT45803.1"/>
    <property type="molecule type" value="Genomic_DNA"/>
</dbReference>
<dbReference type="Pfam" id="PF19077">
    <property type="entry name" value="Big_13"/>
    <property type="match status" value="4"/>
</dbReference>
<dbReference type="OrthoDB" id="8481600at2"/>
<evidence type="ECO:0000256" key="1">
    <source>
        <dbReference type="SAM" id="MobiDB-lite"/>
    </source>
</evidence>
<feature type="region of interest" description="Disordered" evidence="1">
    <location>
        <begin position="144"/>
        <end position="170"/>
    </location>
</feature>
<gene>
    <name evidence="3" type="ORF">D6C13_06720</name>
</gene>
<feature type="domain" description="Bacterial Ig-like" evidence="2">
    <location>
        <begin position="375"/>
        <end position="452"/>
    </location>
</feature>
<feature type="domain" description="Bacterial Ig-like" evidence="2">
    <location>
        <begin position="271"/>
        <end position="349"/>
    </location>
</feature>
<sequence>MANKKDNEATTSTSVGKDYDTYTHIDGITDSNGNSQGPVLNNGYTDDLQPTLTGFLPGGEGESLRVYLNGNVIGYAEVGDNANWSFTPTTPLEPGKTYDFQVFLLDPANDNSLWPSNIYTIHTTALDQDVVPTAPTIINVIDDEGSQKGNVAQGGKTDDSQPEVSGKADAHSVVTVSVTSPKGITTVLGSVVTDDNGHWSYQLDGAQSITSTFGKWTFSAVASNEVGNSDASNKYSVESVAHNADDFTPPDAPLIDSFTDNVGVHKGNFASGHVADDTTPTLNGHAEADSVVKIYEGSTLVGSTTANVDGVWSFTPTVSTDGKHTYTATATDPAGNISAKSQSFVVDVDTTTERPVITDFLDDSGVTQGTFHSGDRSDDLTPTFHGTAEANSLIHLWAYGPGWVKHDMGTTRADDNGHWTKTPTFSSTTRTGNWTFYATAVDTAGNYSSQSSKFVLVHVGTNGEDTTPPDVPTINAVHDGATVFDSGVFTQDKTPTLDGQAEANSIVKIYDGITVMGSVAADGNGNWSFTPAALDDGAHTFIATATDASGNTSGKTPGFVINVDTHNDVPVVIGLQDNDGTYTGLVKNGGTTDISHISTLTGTAEADSIVHFLRRGPRQNTSYSVQADHDGHWTLPLVLPWQGKYTYIVWSVDQAGNTSSGSASYSVKHVAANQDSTGHVDTVSLEHADVSAVHALTVATLNDAQEQTLTQHSQVDLHNGAQDTLVLTLNDILNHVQDNLFTQDGKSQLAVTGDKGDVVELKVEDIAHAEWQDTGAVTAGGVQYEVYQHTGSDVELLVQHGLELHQVS</sequence>
<dbReference type="RefSeq" id="WP_120132029.1">
    <property type="nucleotide sequence ID" value="NZ_RAHH01000006.1"/>
</dbReference>
<evidence type="ECO:0000313" key="3">
    <source>
        <dbReference type="EMBL" id="RJT45803.1"/>
    </source>
</evidence>
<proteinExistence type="predicted"/>
<organism evidence="3 4">
    <name type="scientific">Rahnella woolbedingensis</name>
    <dbReference type="NCBI Taxonomy" id="1510574"/>
    <lineage>
        <taxon>Bacteria</taxon>
        <taxon>Pseudomonadati</taxon>
        <taxon>Pseudomonadota</taxon>
        <taxon>Gammaproteobacteria</taxon>
        <taxon>Enterobacterales</taxon>
        <taxon>Yersiniaceae</taxon>
        <taxon>Rahnella</taxon>
    </lineage>
</organism>
<evidence type="ECO:0000259" key="2">
    <source>
        <dbReference type="Pfam" id="PF19077"/>
    </source>
</evidence>
<feature type="domain" description="Bacterial Ig-like" evidence="2">
    <location>
        <begin position="485"/>
        <end position="565"/>
    </location>
</feature>
<keyword evidence="4" id="KW-1185">Reference proteome</keyword>
<name>A0A419NC11_9GAMM</name>
<dbReference type="InterPro" id="IPR044016">
    <property type="entry name" value="Big_13"/>
</dbReference>
<feature type="domain" description="Bacterial Ig-like" evidence="2">
    <location>
        <begin position="143"/>
        <end position="237"/>
    </location>
</feature>
<dbReference type="Gene3D" id="3.30.420.430">
    <property type="match status" value="5"/>
</dbReference>
<feature type="region of interest" description="Disordered" evidence="1">
    <location>
        <begin position="1"/>
        <end position="22"/>
    </location>
</feature>
<dbReference type="NCBIfam" id="NF033510">
    <property type="entry name" value="Ca_tandemer"/>
    <property type="match status" value="2"/>
</dbReference>